<organism evidence="2 3">
    <name type="scientific">Mucilaginibacter dorajii</name>
    <dbReference type="NCBI Taxonomy" id="692994"/>
    <lineage>
        <taxon>Bacteria</taxon>
        <taxon>Pseudomonadati</taxon>
        <taxon>Bacteroidota</taxon>
        <taxon>Sphingobacteriia</taxon>
        <taxon>Sphingobacteriales</taxon>
        <taxon>Sphingobacteriaceae</taxon>
        <taxon>Mucilaginibacter</taxon>
    </lineage>
</organism>
<evidence type="ECO:0000313" key="2">
    <source>
        <dbReference type="EMBL" id="GAA3957666.1"/>
    </source>
</evidence>
<proteinExistence type="predicted"/>
<dbReference type="RefSeq" id="WP_259092781.1">
    <property type="nucleotide sequence ID" value="NZ_BAAAZC010000002.1"/>
</dbReference>
<evidence type="ECO:0000256" key="1">
    <source>
        <dbReference type="SAM" id="Phobius"/>
    </source>
</evidence>
<protein>
    <submittedName>
        <fullName evidence="2">Uncharacterized protein</fullName>
    </submittedName>
</protein>
<feature type="transmembrane region" description="Helical" evidence="1">
    <location>
        <begin position="78"/>
        <end position="99"/>
    </location>
</feature>
<accession>A0ABP7P1R2</accession>
<dbReference type="Proteomes" id="UP001500742">
    <property type="component" value="Unassembled WGS sequence"/>
</dbReference>
<feature type="transmembrane region" description="Helical" evidence="1">
    <location>
        <begin position="37"/>
        <end position="57"/>
    </location>
</feature>
<evidence type="ECO:0000313" key="3">
    <source>
        <dbReference type="Proteomes" id="UP001500742"/>
    </source>
</evidence>
<keyword evidence="3" id="KW-1185">Reference proteome</keyword>
<feature type="transmembrane region" description="Helical" evidence="1">
    <location>
        <begin position="12"/>
        <end position="31"/>
    </location>
</feature>
<keyword evidence="1" id="KW-1133">Transmembrane helix</keyword>
<gene>
    <name evidence="2" type="ORF">GCM10022210_01110</name>
</gene>
<name>A0ABP7P1R2_9SPHI</name>
<sequence length="100" mass="11925">MNYTIRITWYFYKSLIIWCLLVSFFAIYYVFEGELNIALAFIVKIFGYASALGVRYLNYNSSKTNFYFRNAGYSINRLYVYTFGFDFLIFIILISLSTIR</sequence>
<dbReference type="EMBL" id="BAAAZC010000002">
    <property type="protein sequence ID" value="GAA3957666.1"/>
    <property type="molecule type" value="Genomic_DNA"/>
</dbReference>
<keyword evidence="1" id="KW-0472">Membrane</keyword>
<reference evidence="3" key="1">
    <citation type="journal article" date="2019" name="Int. J. Syst. Evol. Microbiol.">
        <title>The Global Catalogue of Microorganisms (GCM) 10K type strain sequencing project: providing services to taxonomists for standard genome sequencing and annotation.</title>
        <authorList>
            <consortium name="The Broad Institute Genomics Platform"/>
            <consortium name="The Broad Institute Genome Sequencing Center for Infectious Disease"/>
            <person name="Wu L."/>
            <person name="Ma J."/>
        </authorList>
    </citation>
    <scope>NUCLEOTIDE SEQUENCE [LARGE SCALE GENOMIC DNA]</scope>
    <source>
        <strain evidence="3">JCM 16601</strain>
    </source>
</reference>
<comment type="caution">
    <text evidence="2">The sequence shown here is derived from an EMBL/GenBank/DDBJ whole genome shotgun (WGS) entry which is preliminary data.</text>
</comment>
<keyword evidence="1" id="KW-0812">Transmembrane</keyword>